<protein>
    <submittedName>
        <fullName evidence="1">Transposase</fullName>
    </submittedName>
</protein>
<reference evidence="1" key="1">
    <citation type="submission" date="2017-06" db="EMBL/GenBank/DDBJ databases">
        <title>Genome Sequencing of the methanotroph Methylovulum psychrotolerants str. HV10-M2 isolated from a high-altitude environment.</title>
        <authorList>
            <person name="Mateos-Rivera A."/>
        </authorList>
    </citation>
    <scope>NUCLEOTIDE SEQUENCE [LARGE SCALE GENOMIC DNA]</scope>
    <source>
        <strain evidence="1">HV10_M2</strain>
    </source>
</reference>
<dbReference type="InterPro" id="IPR008878">
    <property type="entry name" value="Transposase_IS66_Orf2"/>
</dbReference>
<keyword evidence="2" id="KW-1185">Reference proteome</keyword>
<dbReference type="PANTHER" id="PTHR36455">
    <property type="match status" value="1"/>
</dbReference>
<dbReference type="KEGG" id="mpsy:CEK71_22090"/>
<dbReference type="EMBL" id="CP022129">
    <property type="protein sequence ID" value="ASF48528.1"/>
    <property type="molecule type" value="Genomic_DNA"/>
</dbReference>
<sequence length="116" mass="12725">MPGLIPCPPHIWLAVSPVDMRKGADGLSAIVQQALGHTPCAGSAFVFRNRAGNRLKLLLWDGNGVWLCQRRLHRGGFVWPAAGDTVFQVTGAQWHWLVAGVDWQRLSAVPPAHWQA</sequence>
<dbReference type="AlphaFoldDB" id="A0A1Z4C4V5"/>
<accession>A0A1Z4C4V5</accession>
<dbReference type="RefSeq" id="WP_088621390.1">
    <property type="nucleotide sequence ID" value="NZ_CP022129.1"/>
</dbReference>
<dbReference type="Proteomes" id="UP000197019">
    <property type="component" value="Chromosome"/>
</dbReference>
<dbReference type="PANTHER" id="PTHR36455:SF1">
    <property type="entry name" value="BLR8292 PROTEIN"/>
    <property type="match status" value="1"/>
</dbReference>
<dbReference type="Pfam" id="PF05717">
    <property type="entry name" value="TnpB_IS66"/>
    <property type="match status" value="1"/>
</dbReference>
<dbReference type="OrthoDB" id="4956084at2"/>
<proteinExistence type="predicted"/>
<evidence type="ECO:0000313" key="1">
    <source>
        <dbReference type="EMBL" id="ASF48528.1"/>
    </source>
</evidence>
<organism evidence="1 2">
    <name type="scientific">Methylovulum psychrotolerans</name>
    <dbReference type="NCBI Taxonomy" id="1704499"/>
    <lineage>
        <taxon>Bacteria</taxon>
        <taxon>Pseudomonadati</taxon>
        <taxon>Pseudomonadota</taxon>
        <taxon>Gammaproteobacteria</taxon>
        <taxon>Methylococcales</taxon>
        <taxon>Methylococcaceae</taxon>
        <taxon>Methylovulum</taxon>
    </lineage>
</organism>
<evidence type="ECO:0000313" key="2">
    <source>
        <dbReference type="Proteomes" id="UP000197019"/>
    </source>
</evidence>
<dbReference type="NCBIfam" id="NF033819">
    <property type="entry name" value="IS66_TnpB"/>
    <property type="match status" value="1"/>
</dbReference>
<gene>
    <name evidence="1" type="ORF">CEK71_22090</name>
</gene>
<name>A0A1Z4C4V5_9GAMM</name>